<accession>A0A9P7FJV9</accession>
<name>A0A9P7FJV9_9AGAM</name>
<reference evidence="2" key="1">
    <citation type="journal article" date="2020" name="New Phytol.">
        <title>Comparative genomics reveals dynamic genome evolution in host specialist ectomycorrhizal fungi.</title>
        <authorList>
            <person name="Lofgren L.A."/>
            <person name="Nguyen N.H."/>
            <person name="Vilgalys R."/>
            <person name="Ruytinx J."/>
            <person name="Liao H.L."/>
            <person name="Branco S."/>
            <person name="Kuo A."/>
            <person name="LaButti K."/>
            <person name="Lipzen A."/>
            <person name="Andreopoulos W."/>
            <person name="Pangilinan J."/>
            <person name="Riley R."/>
            <person name="Hundley H."/>
            <person name="Na H."/>
            <person name="Barry K."/>
            <person name="Grigoriev I.V."/>
            <person name="Stajich J.E."/>
            <person name="Kennedy P.G."/>
        </authorList>
    </citation>
    <scope>NUCLEOTIDE SEQUENCE</scope>
    <source>
        <strain evidence="2">FC423</strain>
    </source>
</reference>
<feature type="compositionally biased region" description="Polar residues" evidence="1">
    <location>
        <begin position="111"/>
        <end position="126"/>
    </location>
</feature>
<evidence type="ECO:0000313" key="3">
    <source>
        <dbReference type="Proteomes" id="UP000823399"/>
    </source>
</evidence>
<dbReference type="OrthoDB" id="3205788at2759"/>
<feature type="compositionally biased region" description="Basic and acidic residues" evidence="1">
    <location>
        <begin position="190"/>
        <end position="207"/>
    </location>
</feature>
<feature type="compositionally biased region" description="Basic residues" evidence="1">
    <location>
        <begin position="136"/>
        <end position="145"/>
    </location>
</feature>
<feature type="compositionally biased region" description="Acidic residues" evidence="1">
    <location>
        <begin position="209"/>
        <end position="218"/>
    </location>
</feature>
<dbReference type="Proteomes" id="UP000823399">
    <property type="component" value="Unassembled WGS sequence"/>
</dbReference>
<sequence>MSSHYNLRSQRSAMLSVEQAIPGTLVESPLTENSTNDATPTPSPTERSFLRTGDSVLRPARSYSDVVRTRSDTPQPEAGARSASVDSAMTGQRQSTGVIENLDDEPVHNPFVTTSESSAESENGTPWKTVKECRIKSRRAAKSKPKTKDQIEPDLVREAEKHLTQEEKQRISDRRHVEERARVSEQTSSSHDEGPSKGKGVDPRNWGDADLEESEIDPDAQREALATWARSRTWANEEPVRPAESDDEPTDPVEAAIKATEQRMTERF</sequence>
<feature type="compositionally biased region" description="Polar residues" evidence="1">
    <location>
        <begin position="30"/>
        <end position="46"/>
    </location>
</feature>
<keyword evidence="3" id="KW-1185">Reference proteome</keyword>
<dbReference type="EMBL" id="JABBWM010000002">
    <property type="protein sequence ID" value="KAG2119710.1"/>
    <property type="molecule type" value="Genomic_DNA"/>
</dbReference>
<dbReference type="AlphaFoldDB" id="A0A9P7FJV9"/>
<gene>
    <name evidence="2" type="ORF">F5147DRAFT_767183</name>
</gene>
<evidence type="ECO:0000313" key="2">
    <source>
        <dbReference type="EMBL" id="KAG2119710.1"/>
    </source>
</evidence>
<protein>
    <submittedName>
        <fullName evidence="2">Uncharacterized protein</fullName>
    </submittedName>
</protein>
<dbReference type="RefSeq" id="XP_041299536.1">
    <property type="nucleotide sequence ID" value="XM_041440850.1"/>
</dbReference>
<organism evidence="2 3">
    <name type="scientific">Suillus discolor</name>
    <dbReference type="NCBI Taxonomy" id="1912936"/>
    <lineage>
        <taxon>Eukaryota</taxon>
        <taxon>Fungi</taxon>
        <taxon>Dikarya</taxon>
        <taxon>Basidiomycota</taxon>
        <taxon>Agaricomycotina</taxon>
        <taxon>Agaricomycetes</taxon>
        <taxon>Agaricomycetidae</taxon>
        <taxon>Boletales</taxon>
        <taxon>Suillineae</taxon>
        <taxon>Suillaceae</taxon>
        <taxon>Suillus</taxon>
    </lineage>
</organism>
<proteinExistence type="predicted"/>
<dbReference type="GeneID" id="64703109"/>
<feature type="region of interest" description="Disordered" evidence="1">
    <location>
        <begin position="18"/>
        <end position="268"/>
    </location>
</feature>
<evidence type="ECO:0000256" key="1">
    <source>
        <dbReference type="SAM" id="MobiDB-lite"/>
    </source>
</evidence>
<comment type="caution">
    <text evidence="2">The sequence shown here is derived from an EMBL/GenBank/DDBJ whole genome shotgun (WGS) entry which is preliminary data.</text>
</comment>
<feature type="compositionally biased region" description="Basic and acidic residues" evidence="1">
    <location>
        <begin position="146"/>
        <end position="183"/>
    </location>
</feature>
<feature type="compositionally biased region" description="Polar residues" evidence="1">
    <location>
        <begin position="84"/>
        <end position="98"/>
    </location>
</feature>